<evidence type="ECO:0000256" key="3">
    <source>
        <dbReference type="ARBA" id="ARBA00022777"/>
    </source>
</evidence>
<evidence type="ECO:0000313" key="6">
    <source>
        <dbReference type="Proteomes" id="UP000294692"/>
    </source>
</evidence>
<dbReference type="Pfam" id="PF07804">
    <property type="entry name" value="HipA_C"/>
    <property type="match status" value="1"/>
</dbReference>
<dbReference type="Proteomes" id="UP000294692">
    <property type="component" value="Unassembled WGS sequence"/>
</dbReference>
<sequence length="420" mass="47468">MTSEREAYIYIQLPGLLETVPAALLRVQTLPDGTQIGRFRYGDRYLARPEAVALDPFRLPLARQVFEFTQLKGIPGSVRDAAPDAWGRRVIEHKLERSPSDLQEIDYLLHGPQDGAGHLSFGLKVEPPAPKRNYNRTHQLHELIAASQAIEEGKRVATHLLERLDPGTSMGGARPKATIEDGHCLWLGKFPAKDDRFNLQRVEFATLDLARRCGLNVTQARLQSVGNSDVLMLQRFDREYTEGGYLRYGLVSGLTVLDCGDSHLDRGHWSYPLLADNLRRWSDKPEADCAELFRRMVFNAAVTNNDDHPRNHALLRRQKGWRLSPAYDLVPAPMLSLERRDLALTVGSYGRTASIYNLLSQAARFGLSTEEARHEIDRIIEIVLQWRNSFIACGVSAKDIEYIAPAILPECFFLEQRPGY</sequence>
<name>A0A4R3VGA7_9BURK</name>
<accession>A0A4R3VGA7</accession>
<evidence type="ECO:0000259" key="4">
    <source>
        <dbReference type="Pfam" id="PF07804"/>
    </source>
</evidence>
<gene>
    <name evidence="5" type="ORF">EV686_101745</name>
</gene>
<proteinExistence type="inferred from homology"/>
<dbReference type="GO" id="GO:0005829">
    <property type="term" value="C:cytosol"/>
    <property type="evidence" value="ECO:0007669"/>
    <property type="project" value="TreeGrafter"/>
</dbReference>
<protein>
    <submittedName>
        <fullName evidence="5">Serine/threonine-protein kinase HipA</fullName>
    </submittedName>
</protein>
<dbReference type="RefSeq" id="WP_132473578.1">
    <property type="nucleotide sequence ID" value="NZ_JBHRVM010000001.1"/>
</dbReference>
<comment type="caution">
    <text evidence="5">The sequence shown here is derived from an EMBL/GenBank/DDBJ whole genome shotgun (WGS) entry which is preliminary data.</text>
</comment>
<dbReference type="GO" id="GO:0004674">
    <property type="term" value="F:protein serine/threonine kinase activity"/>
    <property type="evidence" value="ECO:0007669"/>
    <property type="project" value="TreeGrafter"/>
</dbReference>
<keyword evidence="6" id="KW-1185">Reference proteome</keyword>
<evidence type="ECO:0000313" key="5">
    <source>
        <dbReference type="EMBL" id="TCV03281.1"/>
    </source>
</evidence>
<feature type="domain" description="HipA-like C-terminal" evidence="4">
    <location>
        <begin position="168"/>
        <end position="383"/>
    </location>
</feature>
<dbReference type="InterPro" id="IPR012893">
    <property type="entry name" value="HipA-like_C"/>
</dbReference>
<dbReference type="PANTHER" id="PTHR37419">
    <property type="entry name" value="SERINE/THREONINE-PROTEIN KINASE TOXIN HIPA"/>
    <property type="match status" value="1"/>
</dbReference>
<keyword evidence="3 5" id="KW-0418">Kinase</keyword>
<dbReference type="InterPro" id="IPR052028">
    <property type="entry name" value="HipA_Ser/Thr_kinase"/>
</dbReference>
<evidence type="ECO:0000256" key="2">
    <source>
        <dbReference type="ARBA" id="ARBA00022679"/>
    </source>
</evidence>
<evidence type="ECO:0000256" key="1">
    <source>
        <dbReference type="ARBA" id="ARBA00010164"/>
    </source>
</evidence>
<reference evidence="5 6" key="1">
    <citation type="submission" date="2019-03" db="EMBL/GenBank/DDBJ databases">
        <title>Genomic Encyclopedia of Type Strains, Phase IV (KMG-IV): sequencing the most valuable type-strain genomes for metagenomic binning, comparative biology and taxonomic classification.</title>
        <authorList>
            <person name="Goeker M."/>
        </authorList>
    </citation>
    <scope>NUCLEOTIDE SEQUENCE [LARGE SCALE GENOMIC DNA]</scope>
    <source>
        <strain evidence="5 6">DSM 100048</strain>
    </source>
</reference>
<organism evidence="5 6">
    <name type="scientific">Paracandidimonas soli</name>
    <dbReference type="NCBI Taxonomy" id="1917182"/>
    <lineage>
        <taxon>Bacteria</taxon>
        <taxon>Pseudomonadati</taxon>
        <taxon>Pseudomonadota</taxon>
        <taxon>Betaproteobacteria</taxon>
        <taxon>Burkholderiales</taxon>
        <taxon>Alcaligenaceae</taxon>
        <taxon>Paracandidimonas</taxon>
    </lineage>
</organism>
<dbReference type="PANTHER" id="PTHR37419:SF8">
    <property type="entry name" value="TOXIN YJJJ"/>
    <property type="match status" value="1"/>
</dbReference>
<dbReference type="EMBL" id="SMBX01000001">
    <property type="protein sequence ID" value="TCV03281.1"/>
    <property type="molecule type" value="Genomic_DNA"/>
</dbReference>
<keyword evidence="2" id="KW-0808">Transferase</keyword>
<comment type="similarity">
    <text evidence="1">Belongs to the HipA Ser/Thr kinase family.</text>
</comment>
<dbReference type="AlphaFoldDB" id="A0A4R3VGA7"/>
<dbReference type="OrthoDB" id="9805913at2"/>